<evidence type="ECO:0000256" key="2">
    <source>
        <dbReference type="ARBA" id="ARBA00022801"/>
    </source>
</evidence>
<evidence type="ECO:0000256" key="5">
    <source>
        <dbReference type="RuleBase" id="RU004336"/>
    </source>
</evidence>
<keyword evidence="8" id="KW-1185">Reference proteome</keyword>
<dbReference type="PROSITE" id="PS00587">
    <property type="entry name" value="GLYCOSYL_HYDROL_F17"/>
    <property type="match status" value="1"/>
</dbReference>
<keyword evidence="2 5" id="KW-0378">Hydrolase</keyword>
<protein>
    <submittedName>
        <fullName evidence="7">Uncharacterized protein</fullName>
    </submittedName>
</protein>
<dbReference type="PANTHER" id="PTHR32227">
    <property type="entry name" value="GLUCAN ENDO-1,3-BETA-GLUCOSIDASE BG1-RELATED-RELATED"/>
    <property type="match status" value="1"/>
</dbReference>
<comment type="similarity">
    <text evidence="1 4">Belongs to the glycosyl hydrolase 17 family.</text>
</comment>
<evidence type="ECO:0000256" key="3">
    <source>
        <dbReference type="ARBA" id="ARBA00023295"/>
    </source>
</evidence>
<name>A0AAV7E9Q2_ARIFI</name>
<proteinExistence type="inferred from homology"/>
<dbReference type="InterPro" id="IPR017853">
    <property type="entry name" value="GH"/>
</dbReference>
<dbReference type="Pfam" id="PF00332">
    <property type="entry name" value="Glyco_hydro_17"/>
    <property type="match status" value="1"/>
</dbReference>
<sequence length="361" mass="39054">MYNSLAPRSFASTMSSVTKTSYNFFFSFFTTYLVFLLLAPSTHLQVAAGAIGVCYGRVSNNLPSAREVIEMYKSNGIGKLRLYAPSQDALDALRGTNIEVLVDVPNEDLPQLSSSFSAAAAWVDANIAKFWPDVRLKYIAVGNEQLPSGNAPFVLGAMQNIQRALQSSGSANAIKVSTAVSMAALKSSYPPSQGAFADDLVTYLGPIARFLSSTGAPFLVNVYPYFSYIGDPSHIALSYALFTAPSDVVRDGPYGYQNLFDAMIDAVYAALDKVGASGVEVVVSESGWPSDGNVAATLENAKTYNQNLINHVRKGTPRKQVPIEAFLFAMFNENQKPGAATERNFGLFYPNKQPVYPIQFS</sequence>
<feature type="transmembrane region" description="Helical" evidence="6">
    <location>
        <begin position="21"/>
        <end position="39"/>
    </location>
</feature>
<keyword evidence="6" id="KW-0812">Transmembrane</keyword>
<evidence type="ECO:0000313" key="8">
    <source>
        <dbReference type="Proteomes" id="UP000825729"/>
    </source>
</evidence>
<gene>
    <name evidence="7" type="ORF">H6P81_016339</name>
</gene>
<dbReference type="SUPFAM" id="SSF51445">
    <property type="entry name" value="(Trans)glycosidases"/>
    <property type="match status" value="1"/>
</dbReference>
<dbReference type="InterPro" id="IPR000490">
    <property type="entry name" value="Glyco_hydro_17"/>
</dbReference>
<comment type="caution">
    <text evidence="7">The sequence shown here is derived from an EMBL/GenBank/DDBJ whole genome shotgun (WGS) entry which is preliminary data.</text>
</comment>
<keyword evidence="3 5" id="KW-0326">Glycosidase</keyword>
<evidence type="ECO:0000256" key="6">
    <source>
        <dbReference type="SAM" id="Phobius"/>
    </source>
</evidence>
<evidence type="ECO:0000256" key="1">
    <source>
        <dbReference type="ARBA" id="ARBA00008773"/>
    </source>
</evidence>
<keyword evidence="6" id="KW-0472">Membrane</keyword>
<dbReference type="EMBL" id="JAINDJ010000006">
    <property type="protein sequence ID" value="KAG9444999.1"/>
    <property type="molecule type" value="Genomic_DNA"/>
</dbReference>
<dbReference type="Proteomes" id="UP000825729">
    <property type="component" value="Unassembled WGS sequence"/>
</dbReference>
<reference evidence="7 8" key="1">
    <citation type="submission" date="2021-07" db="EMBL/GenBank/DDBJ databases">
        <title>The Aristolochia fimbriata genome: insights into angiosperm evolution, floral development and chemical biosynthesis.</title>
        <authorList>
            <person name="Jiao Y."/>
        </authorList>
    </citation>
    <scope>NUCLEOTIDE SEQUENCE [LARGE SCALE GENOMIC DNA]</scope>
    <source>
        <strain evidence="7">IBCAS-2021</strain>
        <tissue evidence="7">Leaf</tissue>
    </source>
</reference>
<dbReference type="GO" id="GO:0005975">
    <property type="term" value="P:carbohydrate metabolic process"/>
    <property type="evidence" value="ECO:0007669"/>
    <property type="project" value="InterPro"/>
</dbReference>
<evidence type="ECO:0000313" key="7">
    <source>
        <dbReference type="EMBL" id="KAG9444999.1"/>
    </source>
</evidence>
<dbReference type="GO" id="GO:0004553">
    <property type="term" value="F:hydrolase activity, hydrolyzing O-glycosyl compounds"/>
    <property type="evidence" value="ECO:0007669"/>
    <property type="project" value="InterPro"/>
</dbReference>
<dbReference type="InterPro" id="IPR044965">
    <property type="entry name" value="Glyco_hydro_17_plant"/>
</dbReference>
<evidence type="ECO:0000256" key="4">
    <source>
        <dbReference type="RuleBase" id="RU004335"/>
    </source>
</evidence>
<keyword evidence="6" id="KW-1133">Transmembrane helix</keyword>
<dbReference type="Gene3D" id="3.20.20.80">
    <property type="entry name" value="Glycosidases"/>
    <property type="match status" value="1"/>
</dbReference>
<organism evidence="7 8">
    <name type="scientific">Aristolochia fimbriata</name>
    <name type="common">White veined hardy Dutchman's pipe vine</name>
    <dbReference type="NCBI Taxonomy" id="158543"/>
    <lineage>
        <taxon>Eukaryota</taxon>
        <taxon>Viridiplantae</taxon>
        <taxon>Streptophyta</taxon>
        <taxon>Embryophyta</taxon>
        <taxon>Tracheophyta</taxon>
        <taxon>Spermatophyta</taxon>
        <taxon>Magnoliopsida</taxon>
        <taxon>Magnoliidae</taxon>
        <taxon>Piperales</taxon>
        <taxon>Aristolochiaceae</taxon>
        <taxon>Aristolochia</taxon>
    </lineage>
</organism>
<dbReference type="FunFam" id="3.20.20.80:FF:000010">
    <property type="entry name" value="glucan endo-1,3-beta-glucosidase, basic"/>
    <property type="match status" value="1"/>
</dbReference>
<dbReference type="AlphaFoldDB" id="A0AAV7E9Q2"/>
<accession>A0AAV7E9Q2</accession>